<proteinExistence type="predicted"/>
<evidence type="ECO:0000313" key="1">
    <source>
        <dbReference type="EMBL" id="GAT48307.1"/>
    </source>
</evidence>
<sequence length="117" mass="12828">MTTGARWSGWWNGKSAKLVKRARTHTKLVPLELTAPTMPSKICLHFTYDGNPSEVLNAITVSSFEMAMSMGRVGCGQVLDVDDVRLVAPAGTSARGRSLEDNRVHKKTCSLNIIVQR</sequence>
<gene>
    <name evidence="1" type="ORF">MCHLO_05725</name>
</gene>
<accession>A0ABQ0LCQ5</accession>
<dbReference type="Proteomes" id="UP000815677">
    <property type="component" value="Unassembled WGS sequence"/>
</dbReference>
<reference evidence="1" key="1">
    <citation type="submission" date="2014-09" db="EMBL/GenBank/DDBJ databases">
        <title>Genome sequence of the luminous mushroom Mycena chlorophos for searching fungal bioluminescence genes.</title>
        <authorList>
            <person name="Tanaka Y."/>
            <person name="Kasuga D."/>
            <person name="Oba Y."/>
            <person name="Hase S."/>
            <person name="Sato K."/>
            <person name="Oba Y."/>
            <person name="Sakakibara Y."/>
        </authorList>
    </citation>
    <scope>NUCLEOTIDE SEQUENCE</scope>
</reference>
<evidence type="ECO:0000313" key="2">
    <source>
        <dbReference type="Proteomes" id="UP000815677"/>
    </source>
</evidence>
<name>A0ABQ0LCQ5_MYCCL</name>
<protein>
    <submittedName>
        <fullName evidence="1">Uncharacterized protein</fullName>
    </submittedName>
</protein>
<dbReference type="EMBL" id="DF844456">
    <property type="protein sequence ID" value="GAT48307.1"/>
    <property type="molecule type" value="Genomic_DNA"/>
</dbReference>
<organism evidence="1 2">
    <name type="scientific">Mycena chlorophos</name>
    <name type="common">Agaric fungus</name>
    <name type="synonym">Agaricus chlorophos</name>
    <dbReference type="NCBI Taxonomy" id="658473"/>
    <lineage>
        <taxon>Eukaryota</taxon>
        <taxon>Fungi</taxon>
        <taxon>Dikarya</taxon>
        <taxon>Basidiomycota</taxon>
        <taxon>Agaricomycotina</taxon>
        <taxon>Agaricomycetes</taxon>
        <taxon>Agaricomycetidae</taxon>
        <taxon>Agaricales</taxon>
        <taxon>Marasmiineae</taxon>
        <taxon>Mycenaceae</taxon>
        <taxon>Mycena</taxon>
    </lineage>
</organism>
<keyword evidence="2" id="KW-1185">Reference proteome</keyword>